<sequence>MGFTFSRYAKGMYVDSHERDDVIAYQKEFLETMERYQSLMLKFIGEECETQVNPELEETIGRLKLSDDDMDDSIPHEARVIINPGKNFDEWWNIDKLIEQIKTRAIPIFEKTHPETVAVFAFDNSSSHIKLADDTLNAANMNLNSGGKQPIIYEKLCEKPKGMKVILQERGLWESGLKGFCGNKEISLENPRCCARHVLATQEDFLNQKPILQEIIEVLGHKVIFYLKFHSELNYIEMYWGAAKRYARQHCTYTWKGLQETVLQALDSVPLSHI</sequence>
<dbReference type="AlphaFoldDB" id="A0A2N1MES2"/>
<protein>
    <submittedName>
        <fullName evidence="1">Uncharacterized protein</fullName>
    </submittedName>
</protein>
<dbReference type="Proteomes" id="UP000233469">
    <property type="component" value="Unassembled WGS sequence"/>
</dbReference>
<proteinExistence type="predicted"/>
<comment type="caution">
    <text evidence="1">The sequence shown here is derived from an EMBL/GenBank/DDBJ whole genome shotgun (WGS) entry which is preliminary data.</text>
</comment>
<organism evidence="1 2">
    <name type="scientific">Rhizophagus irregularis</name>
    <dbReference type="NCBI Taxonomy" id="588596"/>
    <lineage>
        <taxon>Eukaryota</taxon>
        <taxon>Fungi</taxon>
        <taxon>Fungi incertae sedis</taxon>
        <taxon>Mucoromycota</taxon>
        <taxon>Glomeromycotina</taxon>
        <taxon>Glomeromycetes</taxon>
        <taxon>Glomerales</taxon>
        <taxon>Glomeraceae</taxon>
        <taxon>Rhizophagus</taxon>
    </lineage>
</organism>
<reference evidence="1 2" key="2">
    <citation type="submission" date="2017-10" db="EMBL/GenBank/DDBJ databases">
        <title>Extensive intraspecific genome diversity in a model arbuscular mycorrhizal fungus.</title>
        <authorList>
            <person name="Chen E.C.H."/>
            <person name="Morin E."/>
            <person name="Baudet D."/>
            <person name="Noel J."/>
            <person name="Ndikumana S."/>
            <person name="Charron P."/>
            <person name="St-Onge C."/>
            <person name="Giorgi J."/>
            <person name="Grigoriev I.V."/>
            <person name="Roux C."/>
            <person name="Martin F.M."/>
            <person name="Corradi N."/>
        </authorList>
    </citation>
    <scope>NUCLEOTIDE SEQUENCE [LARGE SCALE GENOMIC DNA]</scope>
    <source>
        <strain evidence="1 2">C2</strain>
    </source>
</reference>
<dbReference type="VEuPathDB" id="FungiDB:RhiirA1_473360"/>
<evidence type="ECO:0000313" key="2">
    <source>
        <dbReference type="Proteomes" id="UP000233469"/>
    </source>
</evidence>
<dbReference type="PANTHER" id="PTHR35871">
    <property type="entry name" value="EXPRESSED PROTEIN"/>
    <property type="match status" value="1"/>
</dbReference>
<accession>A0A2N1MES2</accession>
<reference evidence="1 2" key="1">
    <citation type="submission" date="2016-04" db="EMBL/GenBank/DDBJ databases">
        <title>Genome analyses suggest a sexual origin of heterokaryosis in a supposedly ancient asexual fungus.</title>
        <authorList>
            <person name="Ropars J."/>
            <person name="Sedzielewska K."/>
            <person name="Noel J."/>
            <person name="Charron P."/>
            <person name="Farinelli L."/>
            <person name="Marton T."/>
            <person name="Kruger M."/>
            <person name="Pelin A."/>
            <person name="Brachmann A."/>
            <person name="Corradi N."/>
        </authorList>
    </citation>
    <scope>NUCLEOTIDE SEQUENCE [LARGE SCALE GENOMIC DNA]</scope>
    <source>
        <strain evidence="1 2">C2</strain>
    </source>
</reference>
<gene>
    <name evidence="1" type="ORF">RhiirC2_719382</name>
</gene>
<dbReference type="GO" id="GO:0003676">
    <property type="term" value="F:nucleic acid binding"/>
    <property type="evidence" value="ECO:0007669"/>
    <property type="project" value="InterPro"/>
</dbReference>
<name>A0A2N1MES2_9GLOM</name>
<dbReference type="EMBL" id="LLXL01002753">
    <property type="protein sequence ID" value="PKK60049.1"/>
    <property type="molecule type" value="Genomic_DNA"/>
</dbReference>
<dbReference type="PANTHER" id="PTHR35871:SF1">
    <property type="entry name" value="CXC1-LIKE CYSTEINE CLUSTER ASSOCIATED WITH KDZ TRANSPOSASES DOMAIN-CONTAINING PROTEIN"/>
    <property type="match status" value="1"/>
</dbReference>
<dbReference type="VEuPathDB" id="FungiDB:RhiirA1_457723"/>
<dbReference type="Gene3D" id="3.30.420.10">
    <property type="entry name" value="Ribonuclease H-like superfamily/Ribonuclease H"/>
    <property type="match status" value="1"/>
</dbReference>
<evidence type="ECO:0000313" key="1">
    <source>
        <dbReference type="EMBL" id="PKK60049.1"/>
    </source>
</evidence>
<dbReference type="InterPro" id="IPR036397">
    <property type="entry name" value="RNaseH_sf"/>
</dbReference>